<comment type="caution">
    <text evidence="2">The sequence shown here is derived from an EMBL/GenBank/DDBJ whole genome shotgun (WGS) entry which is preliminary data.</text>
</comment>
<dbReference type="OrthoDB" id="2187371at2"/>
<keyword evidence="3" id="KW-1185">Reference proteome</keyword>
<evidence type="ECO:0000313" key="3">
    <source>
        <dbReference type="Proteomes" id="UP000051249"/>
    </source>
</evidence>
<dbReference type="SUPFAM" id="SSF89360">
    <property type="entry name" value="HesB-like domain"/>
    <property type="match status" value="1"/>
</dbReference>
<dbReference type="Proteomes" id="UP000051249">
    <property type="component" value="Unassembled WGS sequence"/>
</dbReference>
<dbReference type="RefSeq" id="WP_057799459.1">
    <property type="nucleotide sequence ID" value="NZ_BJZZ01000016.1"/>
</dbReference>
<dbReference type="InterPro" id="IPR000361">
    <property type="entry name" value="ATAP_core_dom"/>
</dbReference>
<dbReference type="AlphaFoldDB" id="A0A0R2NH24"/>
<gene>
    <name evidence="2" type="ORF">IV88_GL000452</name>
</gene>
<dbReference type="PATRIC" id="fig|480391.4.peg.458"/>
<dbReference type="EMBL" id="JQCQ01000016">
    <property type="protein sequence ID" value="KRO25119.1"/>
    <property type="molecule type" value="Genomic_DNA"/>
</dbReference>
<protein>
    <recommendedName>
        <fullName evidence="1">Core domain-containing protein</fullName>
    </recommendedName>
</protein>
<dbReference type="Gene3D" id="2.60.300.12">
    <property type="entry name" value="HesB-like domain"/>
    <property type="match status" value="1"/>
</dbReference>
<accession>A0A0R2NH24</accession>
<name>A0A0R2NH24_9LACO</name>
<organism evidence="2 3">
    <name type="scientific">Pediococcus argentinicus</name>
    <dbReference type="NCBI Taxonomy" id="480391"/>
    <lineage>
        <taxon>Bacteria</taxon>
        <taxon>Bacillati</taxon>
        <taxon>Bacillota</taxon>
        <taxon>Bacilli</taxon>
        <taxon>Lactobacillales</taxon>
        <taxon>Lactobacillaceae</taxon>
        <taxon>Pediococcus</taxon>
    </lineage>
</organism>
<evidence type="ECO:0000259" key="1">
    <source>
        <dbReference type="Pfam" id="PF01521"/>
    </source>
</evidence>
<proteinExistence type="predicted"/>
<evidence type="ECO:0000313" key="2">
    <source>
        <dbReference type="EMBL" id="KRO25119.1"/>
    </source>
</evidence>
<feature type="domain" description="Core" evidence="1">
    <location>
        <begin position="1"/>
        <end position="110"/>
    </location>
</feature>
<sequence>MKMTIKPAAVEYIQDKINDGQRIFLALDDGSSKFSKLGGSCAIGNKFQLVLADNADSDYTTEIENNSDYKVYTSGEELTFLGNGLSLDYKNAMLKLSDNSGILDGAVTIIQAPDEVASKDQLKEDMQTIGVKNC</sequence>
<dbReference type="InterPro" id="IPR035903">
    <property type="entry name" value="HesB-like_dom_sf"/>
</dbReference>
<reference evidence="2 3" key="1">
    <citation type="journal article" date="2015" name="Genome Announc.">
        <title>Expanding the biotechnology potential of lactobacilli through comparative genomics of 213 strains and associated genera.</title>
        <authorList>
            <person name="Sun Z."/>
            <person name="Harris H.M."/>
            <person name="McCann A."/>
            <person name="Guo C."/>
            <person name="Argimon S."/>
            <person name="Zhang W."/>
            <person name="Yang X."/>
            <person name="Jeffery I.B."/>
            <person name="Cooney J.C."/>
            <person name="Kagawa T.F."/>
            <person name="Liu W."/>
            <person name="Song Y."/>
            <person name="Salvetti E."/>
            <person name="Wrobel A."/>
            <person name="Rasinkangas P."/>
            <person name="Parkhill J."/>
            <person name="Rea M.C."/>
            <person name="O'Sullivan O."/>
            <person name="Ritari J."/>
            <person name="Douillard F.P."/>
            <person name="Paul Ross R."/>
            <person name="Yang R."/>
            <person name="Briner A.E."/>
            <person name="Felis G.E."/>
            <person name="de Vos W.M."/>
            <person name="Barrangou R."/>
            <person name="Klaenhammer T.R."/>
            <person name="Caufield P.W."/>
            <person name="Cui Y."/>
            <person name="Zhang H."/>
            <person name="O'Toole P.W."/>
        </authorList>
    </citation>
    <scope>NUCLEOTIDE SEQUENCE [LARGE SCALE GENOMIC DNA]</scope>
    <source>
        <strain evidence="2 3">DSM 23026</strain>
    </source>
</reference>
<dbReference type="Pfam" id="PF01521">
    <property type="entry name" value="Fe-S_biosyn"/>
    <property type="match status" value="1"/>
</dbReference>